<comment type="caution">
    <text evidence="4">The sequence shown here is derived from an EMBL/GenBank/DDBJ whole genome shotgun (WGS) entry which is preliminary data.</text>
</comment>
<dbReference type="Pfam" id="PF03629">
    <property type="entry name" value="SASA"/>
    <property type="match status" value="2"/>
</dbReference>
<dbReference type="InterPro" id="IPR039329">
    <property type="entry name" value="SIAE"/>
</dbReference>
<evidence type="ECO:0000259" key="3">
    <source>
        <dbReference type="Pfam" id="PF03629"/>
    </source>
</evidence>
<dbReference type="Gene3D" id="2.60.40.10">
    <property type="entry name" value="Immunoglobulins"/>
    <property type="match status" value="1"/>
</dbReference>
<dbReference type="EMBL" id="JAJADR010000005">
    <property type="protein sequence ID" value="MCB2409724.1"/>
    <property type="molecule type" value="Genomic_DNA"/>
</dbReference>
<evidence type="ECO:0000256" key="2">
    <source>
        <dbReference type="SAM" id="SignalP"/>
    </source>
</evidence>
<dbReference type="Proteomes" id="UP001165296">
    <property type="component" value="Unassembled WGS sequence"/>
</dbReference>
<feature type="chain" id="PRO_5047134449" evidence="2">
    <location>
        <begin position="23"/>
        <end position="646"/>
    </location>
</feature>
<gene>
    <name evidence="4" type="ORF">LGH74_17160</name>
</gene>
<dbReference type="RefSeq" id="WP_226177530.1">
    <property type="nucleotide sequence ID" value="NZ_JAJADR010000005.1"/>
</dbReference>
<evidence type="ECO:0000313" key="5">
    <source>
        <dbReference type="Proteomes" id="UP001165296"/>
    </source>
</evidence>
<evidence type="ECO:0000256" key="1">
    <source>
        <dbReference type="ARBA" id="ARBA00022801"/>
    </source>
</evidence>
<reference evidence="4" key="1">
    <citation type="submission" date="2021-10" db="EMBL/GenBank/DDBJ databases">
        <authorList>
            <person name="Dean J.D."/>
            <person name="Kim M.K."/>
            <person name="Newey C.N."/>
            <person name="Stoker T.S."/>
            <person name="Thompson D.W."/>
            <person name="Grose J.H."/>
        </authorList>
    </citation>
    <scope>NUCLEOTIDE SEQUENCE</scope>
    <source>
        <strain evidence="4">BT178</strain>
    </source>
</reference>
<feature type="signal peptide" evidence="2">
    <location>
        <begin position="1"/>
        <end position="22"/>
    </location>
</feature>
<dbReference type="SUPFAM" id="SSF52266">
    <property type="entry name" value="SGNH hydrolase"/>
    <property type="match status" value="1"/>
</dbReference>
<feature type="domain" description="Sialate O-acetylesterase" evidence="3">
    <location>
        <begin position="428"/>
        <end position="534"/>
    </location>
</feature>
<feature type="domain" description="Sialate O-acetylesterase" evidence="3">
    <location>
        <begin position="104"/>
        <end position="226"/>
    </location>
</feature>
<dbReference type="Gene3D" id="3.40.50.1110">
    <property type="entry name" value="SGNH hydrolase"/>
    <property type="match status" value="2"/>
</dbReference>
<dbReference type="InterPro" id="IPR005181">
    <property type="entry name" value="SASA"/>
</dbReference>
<accession>A0ABS8AUJ1</accession>
<dbReference type="SUPFAM" id="SSF49785">
    <property type="entry name" value="Galactose-binding domain-like"/>
    <property type="match status" value="1"/>
</dbReference>
<sequence length="646" mass="70463">MINNALKVSLLLTMVAAQPAEAQVRLPKLVSDGMILQRNAPVAVWGWAAPGEKITVALAGKTATATTAADGKWRASLPSLKAGGPYEMTIVGSNRITLKDVLVGDVWVCSGQSNMELPMARVRDKYPDIVAQATNPNIRQFNVDMRYAFNGPKADFPAGRWESATPQSVLKFTAVGYFFARELYEKYHVPIGLIKSAVGGSPAEAWLSTDALKAFPAYAQAAEKVKDSTFVKTTIAQDQAASRAWYSNVRRQDQGVARGATPWYAPTYDASGWQTMKVPGYWADQTPLGPVNGVVWFRKEVEVPTAMVGQPARLELGTIVDSDSVYINGQFAGTTGYQYPPRKYDLPATLLKPGRNVIVVRVISNGGRGGFTFDKQYRLLAGTQTLDLRGDWQYKLGTTSPPAPGSTTFQYQPGGLFNGMIAPLLPYSVKGVIWFQGESNAGRPGDYQQLLTALIADWRKHWQQAEMPFLYAQLANYMATKDQPGESSWAALREAQRRTLAVPRTGMAVTLDLGEWNDIHPLNKQDVGKRLALAAQKVAYGDQKIVASGPLFQSMQVTGNKATLSFSSTGSGLVSKDGKPLRYFAVAGPDKKFVWAQARIEGNKVVVWHDQVPTPVAVRYAWADNPEGANLANKEGLPASSFRTDQ</sequence>
<dbReference type="PANTHER" id="PTHR22901">
    <property type="entry name" value="SIALATE O-ACETYLESTERASE"/>
    <property type="match status" value="1"/>
</dbReference>
<dbReference type="PANTHER" id="PTHR22901:SF0">
    <property type="entry name" value="SIALATE O-ACETYLESTERASE"/>
    <property type="match status" value="1"/>
</dbReference>
<keyword evidence="1" id="KW-0378">Hydrolase</keyword>
<keyword evidence="5" id="KW-1185">Reference proteome</keyword>
<name>A0ABS8AUJ1_9BACT</name>
<keyword evidence="2" id="KW-0732">Signal</keyword>
<dbReference type="InterPro" id="IPR036514">
    <property type="entry name" value="SGNH_hydro_sf"/>
</dbReference>
<dbReference type="InterPro" id="IPR008979">
    <property type="entry name" value="Galactose-bd-like_sf"/>
</dbReference>
<proteinExistence type="predicted"/>
<dbReference type="InterPro" id="IPR013783">
    <property type="entry name" value="Ig-like_fold"/>
</dbReference>
<organism evidence="4 5">
    <name type="scientific">Hymenobacter lucidus</name>
    <dbReference type="NCBI Taxonomy" id="2880930"/>
    <lineage>
        <taxon>Bacteria</taxon>
        <taxon>Pseudomonadati</taxon>
        <taxon>Bacteroidota</taxon>
        <taxon>Cytophagia</taxon>
        <taxon>Cytophagales</taxon>
        <taxon>Hymenobacteraceae</taxon>
        <taxon>Hymenobacter</taxon>
    </lineage>
</organism>
<protein>
    <submittedName>
        <fullName evidence="4">Sialate O-acetylesterase</fullName>
    </submittedName>
</protein>
<evidence type="ECO:0000313" key="4">
    <source>
        <dbReference type="EMBL" id="MCB2409724.1"/>
    </source>
</evidence>